<keyword evidence="2" id="KW-0808">Transferase</keyword>
<evidence type="ECO:0000259" key="1">
    <source>
        <dbReference type="Pfam" id="PF00535"/>
    </source>
</evidence>
<dbReference type="STRING" id="1335048.AKL17_1760"/>
<sequence length="279" mass="30884">MNTELILSTYNSPRALVLTLLSVARQVRRPDSVCVADDGSGPDTAAAIAGVQARFPDLPIRHLWHEDRGFEKNVILNKAIASSQAEYLVFVDGDCLIHPCFIARHLELARPDHFLSGSLIRLDTPTTEAVTEEDVLEGRVFDRAWLARTGTFRRFSTRLKAGLLPKWAGHLLEAVYPVGRNWCGANGSAYRAAIVRVNGLDETMKYGGGDKEFGIRLENSGVKGRHVRFTAPLVHLDHPRGYKDAEKIRAHRAKIRHARSSGKIRAEAGIDGHLPRKGT</sequence>
<keyword evidence="3" id="KW-1185">Reference proteome</keyword>
<dbReference type="InterPro" id="IPR001173">
    <property type="entry name" value="Glyco_trans_2-like"/>
</dbReference>
<dbReference type="PANTHER" id="PTHR43685:SF3">
    <property type="entry name" value="SLR2126 PROTEIN"/>
    <property type="match status" value="1"/>
</dbReference>
<name>A0A159Z222_9RHOB</name>
<dbReference type="InterPro" id="IPR029044">
    <property type="entry name" value="Nucleotide-diphossugar_trans"/>
</dbReference>
<organism evidence="2 3">
    <name type="scientific">Frigidibacter mobilis</name>
    <dbReference type="NCBI Taxonomy" id="1335048"/>
    <lineage>
        <taxon>Bacteria</taxon>
        <taxon>Pseudomonadati</taxon>
        <taxon>Pseudomonadota</taxon>
        <taxon>Alphaproteobacteria</taxon>
        <taxon>Rhodobacterales</taxon>
        <taxon>Paracoccaceae</taxon>
        <taxon>Frigidibacter</taxon>
    </lineage>
</organism>
<dbReference type="Proteomes" id="UP000076128">
    <property type="component" value="Chromosome"/>
</dbReference>
<dbReference type="Pfam" id="PF00535">
    <property type="entry name" value="Glycos_transf_2"/>
    <property type="match status" value="1"/>
</dbReference>
<reference evidence="2 3" key="1">
    <citation type="submission" date="2015-09" db="EMBL/GenBank/DDBJ databases">
        <title>Complete genome sequence of Defluviimonas alba cai42t isolated from an oilfield in Xinjiang.</title>
        <authorList>
            <person name="Geng S."/>
            <person name="Pan X."/>
            <person name="Wu X."/>
        </authorList>
    </citation>
    <scope>NUCLEOTIDE SEQUENCE [LARGE SCALE GENOMIC DNA]</scope>
    <source>
        <strain evidence="3">cai42</strain>
    </source>
</reference>
<dbReference type="Gene3D" id="3.90.550.10">
    <property type="entry name" value="Spore Coat Polysaccharide Biosynthesis Protein SpsA, Chain A"/>
    <property type="match status" value="1"/>
</dbReference>
<gene>
    <name evidence="2" type="ORF">AKL17_1760</name>
</gene>
<dbReference type="PANTHER" id="PTHR43685">
    <property type="entry name" value="GLYCOSYLTRANSFERASE"/>
    <property type="match status" value="1"/>
</dbReference>
<dbReference type="SUPFAM" id="SSF53448">
    <property type="entry name" value="Nucleotide-diphospho-sugar transferases"/>
    <property type="match status" value="1"/>
</dbReference>
<dbReference type="InterPro" id="IPR050834">
    <property type="entry name" value="Glycosyltransf_2"/>
</dbReference>
<evidence type="ECO:0000313" key="3">
    <source>
        <dbReference type="Proteomes" id="UP000076128"/>
    </source>
</evidence>
<proteinExistence type="predicted"/>
<dbReference type="KEGG" id="daa:AKL17_1760"/>
<protein>
    <submittedName>
        <fullName evidence="2">Glycosyl transferase</fullName>
    </submittedName>
</protein>
<accession>A0A159Z222</accession>
<dbReference type="GO" id="GO:0016740">
    <property type="term" value="F:transferase activity"/>
    <property type="evidence" value="ECO:0007669"/>
    <property type="project" value="UniProtKB-KW"/>
</dbReference>
<feature type="domain" description="Glycosyltransferase 2-like" evidence="1">
    <location>
        <begin position="6"/>
        <end position="112"/>
    </location>
</feature>
<dbReference type="EMBL" id="CP012661">
    <property type="protein sequence ID" value="AMY69012.1"/>
    <property type="molecule type" value="Genomic_DNA"/>
</dbReference>
<evidence type="ECO:0000313" key="2">
    <source>
        <dbReference type="EMBL" id="AMY69012.1"/>
    </source>
</evidence>
<dbReference type="AlphaFoldDB" id="A0A159Z222"/>